<dbReference type="InterPro" id="IPR010730">
    <property type="entry name" value="HET"/>
</dbReference>
<dbReference type="AlphaFoldDB" id="A0AAN6FXP1"/>
<name>A0AAN6FXP1_9PEZI</name>
<reference evidence="2" key="1">
    <citation type="submission" date="2021-12" db="EMBL/GenBank/DDBJ databases">
        <title>Black yeast isolated from Biological Soil Crust.</title>
        <authorList>
            <person name="Kurbessoian T."/>
        </authorList>
    </citation>
    <scope>NUCLEOTIDE SEQUENCE</scope>
    <source>
        <strain evidence="2">CCFEE 5208</strain>
    </source>
</reference>
<dbReference type="EMBL" id="JASUXU010000007">
    <property type="protein sequence ID" value="KAK0325338.1"/>
    <property type="molecule type" value="Genomic_DNA"/>
</dbReference>
<dbReference type="PANTHER" id="PTHR33112:SF16">
    <property type="entry name" value="HETEROKARYON INCOMPATIBILITY DOMAIN-CONTAINING PROTEIN"/>
    <property type="match status" value="1"/>
</dbReference>
<sequence>MMNTSGSALSGSTSSPETFAQIRAWLRICEQHDTCNCWAQINGLDIGLPLRLLDVGQRSGRTDFRLVYGEMLAPQESRYMTLSHCWGVEPILKLTSANLDAFCNGMSETQLPKSFQDAISIARYLDIRYLWIDALCILQDSSLDWKIQAQTMAQVYSGSYLNIAASDSSNSSGGIFSERDKTLPVRFTVPLKYTPRADNILLCHFDAFEIDMMRSPLNRRSWVMQERYLAPRVVHYTRHMVYWECTASTASEALPPALESGFGDIRQLKKLDARVLQTHNLSSEVTQAVYALWDNLVALYTRSNLTYGSDKAVAIQGVAKVICRYLRLDESSAYVNGLWRPRFVDGLMWICERSQNRDSGGPLDSGACSWSWLSRRGKICSSHGGGTPVSQVLEIQADCILNTPTAAAGGFARLRGPMCRAVVSFAMSAEIDNPMWQPFQMLLGGEIMVATKSCRLYFDDPEQYITTEASEHEIYLLLGGAMIDGECTADPDVPEKAPSWSGHGYECLAVKPVERRPGHFRRAGKVVLAILENDDEGRRTLATVEEDKRLRNVVDTQFRTHDISEDLYEPVDDFMYTITLV</sequence>
<dbReference type="Pfam" id="PF06985">
    <property type="entry name" value="HET"/>
    <property type="match status" value="1"/>
</dbReference>
<gene>
    <name evidence="2" type="ORF">LTR82_003621</name>
</gene>
<organism evidence="2 3">
    <name type="scientific">Friedmanniomyces endolithicus</name>
    <dbReference type="NCBI Taxonomy" id="329885"/>
    <lineage>
        <taxon>Eukaryota</taxon>
        <taxon>Fungi</taxon>
        <taxon>Dikarya</taxon>
        <taxon>Ascomycota</taxon>
        <taxon>Pezizomycotina</taxon>
        <taxon>Dothideomycetes</taxon>
        <taxon>Dothideomycetidae</taxon>
        <taxon>Mycosphaerellales</taxon>
        <taxon>Teratosphaeriaceae</taxon>
        <taxon>Friedmanniomyces</taxon>
    </lineage>
</organism>
<feature type="domain" description="Heterokaryon incompatibility" evidence="1">
    <location>
        <begin position="79"/>
        <end position="226"/>
    </location>
</feature>
<comment type="caution">
    <text evidence="2">The sequence shown here is derived from an EMBL/GenBank/DDBJ whole genome shotgun (WGS) entry which is preliminary data.</text>
</comment>
<dbReference type="Proteomes" id="UP001168146">
    <property type="component" value="Unassembled WGS sequence"/>
</dbReference>
<proteinExistence type="predicted"/>
<dbReference type="PANTHER" id="PTHR33112">
    <property type="entry name" value="DOMAIN PROTEIN, PUTATIVE-RELATED"/>
    <property type="match status" value="1"/>
</dbReference>
<protein>
    <recommendedName>
        <fullName evidence="1">Heterokaryon incompatibility domain-containing protein</fullName>
    </recommendedName>
</protein>
<accession>A0AAN6FXP1</accession>
<evidence type="ECO:0000313" key="2">
    <source>
        <dbReference type="EMBL" id="KAK0325338.1"/>
    </source>
</evidence>
<evidence type="ECO:0000259" key="1">
    <source>
        <dbReference type="Pfam" id="PF06985"/>
    </source>
</evidence>
<evidence type="ECO:0000313" key="3">
    <source>
        <dbReference type="Proteomes" id="UP001168146"/>
    </source>
</evidence>